<dbReference type="Pfam" id="PF00454">
    <property type="entry name" value="PI3_PI4_kinase"/>
    <property type="match status" value="1"/>
</dbReference>
<comment type="catalytic activity">
    <reaction evidence="12">
        <text>L-seryl-[protein] + ATP = O-phospho-L-seryl-[protein] + ADP + H(+)</text>
        <dbReference type="Rhea" id="RHEA:17989"/>
        <dbReference type="Rhea" id="RHEA-COMP:9863"/>
        <dbReference type="Rhea" id="RHEA-COMP:11604"/>
        <dbReference type="ChEBI" id="CHEBI:15378"/>
        <dbReference type="ChEBI" id="CHEBI:29999"/>
        <dbReference type="ChEBI" id="CHEBI:30616"/>
        <dbReference type="ChEBI" id="CHEBI:83421"/>
        <dbReference type="ChEBI" id="CHEBI:456216"/>
        <dbReference type="EC" id="2.7.11.1"/>
    </reaction>
</comment>
<keyword evidence="18" id="KW-1185">Reference proteome</keyword>
<dbReference type="OrthoDB" id="381190at2759"/>
<dbReference type="EC" id="2.7.11.1" evidence="2"/>
<evidence type="ECO:0000259" key="16">
    <source>
        <dbReference type="PROSITE" id="PS51190"/>
    </source>
</evidence>
<accession>A0A9P0Q0H1</accession>
<keyword evidence="5" id="KW-0547">Nucleotide-binding</keyword>
<proteinExistence type="predicted"/>
<evidence type="ECO:0000256" key="14">
    <source>
        <dbReference type="SAM" id="MobiDB-lite"/>
    </source>
</evidence>
<dbReference type="FunFam" id="3.30.1010.10:FF:000023">
    <property type="entry name" value="Serine/threonine-protein kinase ATM"/>
    <property type="match status" value="1"/>
</dbReference>
<keyword evidence="7" id="KW-0418">Kinase</keyword>
<dbReference type="Proteomes" id="UP001152888">
    <property type="component" value="Unassembled WGS sequence"/>
</dbReference>
<protein>
    <recommendedName>
        <fullName evidence="13">Serine/threonine-protein kinase ATM</fullName>
        <ecNumber evidence="2">2.7.11.1</ecNumber>
    </recommendedName>
</protein>
<gene>
    <name evidence="17" type="ORF">ACAOBT_LOCUS28841</name>
</gene>
<dbReference type="InterPro" id="IPR018936">
    <property type="entry name" value="PI3/4_kinase_CS"/>
</dbReference>
<dbReference type="EMBL" id="CAKOFQ010007664">
    <property type="protein sequence ID" value="CAH2005991.1"/>
    <property type="molecule type" value="Genomic_DNA"/>
</dbReference>
<evidence type="ECO:0000313" key="17">
    <source>
        <dbReference type="EMBL" id="CAH2005991.1"/>
    </source>
</evidence>
<feature type="compositionally biased region" description="Low complexity" evidence="14">
    <location>
        <begin position="411"/>
        <end position="422"/>
    </location>
</feature>
<keyword evidence="10" id="KW-0131">Cell cycle</keyword>
<keyword evidence="6" id="KW-0227">DNA damage</keyword>
<evidence type="ECO:0000256" key="5">
    <source>
        <dbReference type="ARBA" id="ARBA00022741"/>
    </source>
</evidence>
<evidence type="ECO:0000313" key="18">
    <source>
        <dbReference type="Proteomes" id="UP001152888"/>
    </source>
</evidence>
<feature type="region of interest" description="Disordered" evidence="14">
    <location>
        <begin position="405"/>
        <end position="430"/>
    </location>
</feature>
<evidence type="ECO:0000259" key="15">
    <source>
        <dbReference type="PROSITE" id="PS50290"/>
    </source>
</evidence>
<dbReference type="SMART" id="SM00146">
    <property type="entry name" value="PI3Kc"/>
    <property type="match status" value="1"/>
</dbReference>
<evidence type="ECO:0000256" key="3">
    <source>
        <dbReference type="ARBA" id="ARBA00022527"/>
    </source>
</evidence>
<dbReference type="PROSITE" id="PS50290">
    <property type="entry name" value="PI3_4_KINASE_3"/>
    <property type="match status" value="1"/>
</dbReference>
<dbReference type="CDD" id="cd05171">
    <property type="entry name" value="PIKKc_ATM"/>
    <property type="match status" value="1"/>
</dbReference>
<evidence type="ECO:0000256" key="6">
    <source>
        <dbReference type="ARBA" id="ARBA00022763"/>
    </source>
</evidence>
<keyword evidence="4" id="KW-0808">Transferase</keyword>
<feature type="domain" description="FATC" evidence="16">
    <location>
        <begin position="451"/>
        <end position="483"/>
    </location>
</feature>
<dbReference type="InterPro" id="IPR044107">
    <property type="entry name" value="PIKKc_ATM"/>
</dbReference>
<evidence type="ECO:0000256" key="11">
    <source>
        <dbReference type="ARBA" id="ARBA00047899"/>
    </source>
</evidence>
<dbReference type="InterPro" id="IPR036940">
    <property type="entry name" value="PI3/4_kinase_cat_sf"/>
</dbReference>
<feature type="domain" description="PI3K/PI4K catalytic" evidence="15">
    <location>
        <begin position="121"/>
        <end position="438"/>
    </location>
</feature>
<dbReference type="GO" id="GO:0005524">
    <property type="term" value="F:ATP binding"/>
    <property type="evidence" value="ECO:0007669"/>
    <property type="project" value="UniProtKB-KW"/>
</dbReference>
<dbReference type="Gene3D" id="1.10.1070.11">
    <property type="entry name" value="Phosphatidylinositol 3-/4-kinase, catalytic domain"/>
    <property type="match status" value="1"/>
</dbReference>
<evidence type="ECO:0000256" key="8">
    <source>
        <dbReference type="ARBA" id="ARBA00022840"/>
    </source>
</evidence>
<comment type="subcellular location">
    <subcellularLocation>
        <location evidence="1">Nucleus</location>
    </subcellularLocation>
</comment>
<evidence type="ECO:0000256" key="7">
    <source>
        <dbReference type="ARBA" id="ARBA00022777"/>
    </source>
</evidence>
<name>A0A9P0Q0H1_ACAOB</name>
<dbReference type="Pfam" id="PF02260">
    <property type="entry name" value="FATC"/>
    <property type="match status" value="1"/>
</dbReference>
<dbReference type="GO" id="GO:0005634">
    <property type="term" value="C:nucleus"/>
    <property type="evidence" value="ECO:0007669"/>
    <property type="project" value="UniProtKB-SubCell"/>
</dbReference>
<evidence type="ECO:0000256" key="12">
    <source>
        <dbReference type="ARBA" id="ARBA00048679"/>
    </source>
</evidence>
<evidence type="ECO:0000256" key="1">
    <source>
        <dbReference type="ARBA" id="ARBA00004123"/>
    </source>
</evidence>
<evidence type="ECO:0000256" key="4">
    <source>
        <dbReference type="ARBA" id="ARBA00022679"/>
    </source>
</evidence>
<dbReference type="SUPFAM" id="SSF56112">
    <property type="entry name" value="Protein kinase-like (PK-like)"/>
    <property type="match status" value="1"/>
</dbReference>
<sequence length="483" mass="54319">MISGARLSVRRFCTNSGLSVGKQSETVQTGRVAAAKNLITKLNKNKTTARYIEKLQNVCLALIELAYYIPPMASDKKKEYAIPKGLKIMKIKNFNDIPLPICSLEVNPSKNYDRMIGIASFADVFYPVGGINAPKRTFCIGTDGKKRSMLVKGHDDLRQDAVMQQVFTIMNNLLSSGKQTKNLLIRTYKIVPLSMRSGVLEWVDNSMTIGSYLVGDAENKDVGAHVTYRPRDRKPKYCRDALAACAGKSPEQKLATYKKICHEFKPVFHKFFESTFPHPSIWYERRRAYVRSVATASMCGYVLGIGDRHVQNILIDKTTAEVIHIDFGIAFEQGKILPTPETVPFRLTRDIVDGMGVSGVEGDFRRSCEKTMEVLRQHYQTIISILEVLLYDPLYAWTVTSAEANKRQTDESNSSRNSSPNSTEEENHINITADRALLRIREKLQGTELGHPTTIEHQVGTLIQQATDPANLCKLFVGWQPYL</sequence>
<dbReference type="PROSITE" id="PS51190">
    <property type="entry name" value="FATC"/>
    <property type="match status" value="1"/>
</dbReference>
<comment type="catalytic activity">
    <reaction evidence="11">
        <text>L-threonyl-[protein] + ATP = O-phospho-L-threonyl-[protein] + ADP + H(+)</text>
        <dbReference type="Rhea" id="RHEA:46608"/>
        <dbReference type="Rhea" id="RHEA-COMP:11060"/>
        <dbReference type="Rhea" id="RHEA-COMP:11605"/>
        <dbReference type="ChEBI" id="CHEBI:15378"/>
        <dbReference type="ChEBI" id="CHEBI:30013"/>
        <dbReference type="ChEBI" id="CHEBI:30616"/>
        <dbReference type="ChEBI" id="CHEBI:61977"/>
        <dbReference type="ChEBI" id="CHEBI:456216"/>
        <dbReference type="EC" id="2.7.11.1"/>
    </reaction>
</comment>
<evidence type="ECO:0000256" key="10">
    <source>
        <dbReference type="ARBA" id="ARBA00023306"/>
    </source>
</evidence>
<dbReference type="InterPro" id="IPR038980">
    <property type="entry name" value="ATM_plant"/>
</dbReference>
<comment type="caution">
    <text evidence="17">The sequence shown here is derived from an EMBL/GenBank/DDBJ whole genome shotgun (WGS) entry which is preliminary data.</text>
</comment>
<dbReference type="PANTHER" id="PTHR37079:SF4">
    <property type="entry name" value="SERINE_THREONINE-PROTEIN KINASE ATM"/>
    <property type="match status" value="1"/>
</dbReference>
<keyword evidence="8" id="KW-0067">ATP-binding</keyword>
<keyword evidence="9" id="KW-0539">Nucleus</keyword>
<dbReference type="GO" id="GO:0004674">
    <property type="term" value="F:protein serine/threonine kinase activity"/>
    <property type="evidence" value="ECO:0007669"/>
    <property type="project" value="UniProtKB-KW"/>
</dbReference>
<dbReference type="AlphaFoldDB" id="A0A9P0Q0H1"/>
<dbReference type="SMART" id="SM01343">
    <property type="entry name" value="FATC"/>
    <property type="match status" value="1"/>
</dbReference>
<dbReference type="InterPro" id="IPR011009">
    <property type="entry name" value="Kinase-like_dom_sf"/>
</dbReference>
<dbReference type="PROSITE" id="PS00915">
    <property type="entry name" value="PI3_4_KINASE_1"/>
    <property type="match status" value="1"/>
</dbReference>
<reference evidence="17" key="1">
    <citation type="submission" date="2022-03" db="EMBL/GenBank/DDBJ databases">
        <authorList>
            <person name="Sayadi A."/>
        </authorList>
    </citation>
    <scope>NUCLEOTIDE SEQUENCE</scope>
</reference>
<keyword evidence="3" id="KW-0723">Serine/threonine-protein kinase</keyword>
<dbReference type="InterPro" id="IPR003152">
    <property type="entry name" value="FATC_dom"/>
</dbReference>
<evidence type="ECO:0000256" key="9">
    <source>
        <dbReference type="ARBA" id="ARBA00023242"/>
    </source>
</evidence>
<evidence type="ECO:0000256" key="2">
    <source>
        <dbReference type="ARBA" id="ARBA00012513"/>
    </source>
</evidence>
<dbReference type="PROSITE" id="PS00916">
    <property type="entry name" value="PI3_4_KINASE_2"/>
    <property type="match status" value="1"/>
</dbReference>
<dbReference type="PANTHER" id="PTHR37079">
    <property type="entry name" value="SERINE/THREONINE-PROTEIN KINASE ATM"/>
    <property type="match status" value="1"/>
</dbReference>
<evidence type="ECO:0000256" key="13">
    <source>
        <dbReference type="ARBA" id="ARBA00073111"/>
    </source>
</evidence>
<organism evidence="17 18">
    <name type="scientific">Acanthoscelides obtectus</name>
    <name type="common">Bean weevil</name>
    <name type="synonym">Bruchus obtectus</name>
    <dbReference type="NCBI Taxonomy" id="200917"/>
    <lineage>
        <taxon>Eukaryota</taxon>
        <taxon>Metazoa</taxon>
        <taxon>Ecdysozoa</taxon>
        <taxon>Arthropoda</taxon>
        <taxon>Hexapoda</taxon>
        <taxon>Insecta</taxon>
        <taxon>Pterygota</taxon>
        <taxon>Neoptera</taxon>
        <taxon>Endopterygota</taxon>
        <taxon>Coleoptera</taxon>
        <taxon>Polyphaga</taxon>
        <taxon>Cucujiformia</taxon>
        <taxon>Chrysomeloidea</taxon>
        <taxon>Chrysomelidae</taxon>
        <taxon>Bruchinae</taxon>
        <taxon>Bruchini</taxon>
        <taxon>Acanthoscelides</taxon>
    </lineage>
</organism>
<dbReference type="InterPro" id="IPR000403">
    <property type="entry name" value="PI3/4_kinase_cat_dom"/>
</dbReference>
<dbReference type="Gene3D" id="3.30.1010.10">
    <property type="entry name" value="Phosphatidylinositol 3-kinase Catalytic Subunit, Chain A, domain 4"/>
    <property type="match status" value="1"/>
</dbReference>
<dbReference type="GO" id="GO:0006281">
    <property type="term" value="P:DNA repair"/>
    <property type="evidence" value="ECO:0007669"/>
    <property type="project" value="InterPro"/>
</dbReference>